<proteinExistence type="predicted"/>
<evidence type="ECO:0000313" key="2">
    <source>
        <dbReference type="Proteomes" id="UP001630127"/>
    </source>
</evidence>
<dbReference type="EMBL" id="JBJUIK010000005">
    <property type="protein sequence ID" value="KAL3526606.1"/>
    <property type="molecule type" value="Genomic_DNA"/>
</dbReference>
<evidence type="ECO:0000313" key="1">
    <source>
        <dbReference type="EMBL" id="KAL3526606.1"/>
    </source>
</evidence>
<keyword evidence="2" id="KW-1185">Reference proteome</keyword>
<organism evidence="1 2">
    <name type="scientific">Cinchona calisaya</name>
    <dbReference type="NCBI Taxonomy" id="153742"/>
    <lineage>
        <taxon>Eukaryota</taxon>
        <taxon>Viridiplantae</taxon>
        <taxon>Streptophyta</taxon>
        <taxon>Embryophyta</taxon>
        <taxon>Tracheophyta</taxon>
        <taxon>Spermatophyta</taxon>
        <taxon>Magnoliopsida</taxon>
        <taxon>eudicotyledons</taxon>
        <taxon>Gunneridae</taxon>
        <taxon>Pentapetalae</taxon>
        <taxon>asterids</taxon>
        <taxon>lamiids</taxon>
        <taxon>Gentianales</taxon>
        <taxon>Rubiaceae</taxon>
        <taxon>Cinchonoideae</taxon>
        <taxon>Cinchoneae</taxon>
        <taxon>Cinchona</taxon>
    </lineage>
</organism>
<protein>
    <submittedName>
        <fullName evidence="1">Uncharacterized protein</fullName>
    </submittedName>
</protein>
<dbReference type="AlphaFoldDB" id="A0ABD3A4F4"/>
<reference evidence="1 2" key="1">
    <citation type="submission" date="2024-11" db="EMBL/GenBank/DDBJ databases">
        <title>A near-complete genome assembly of Cinchona calisaya.</title>
        <authorList>
            <person name="Lian D.C."/>
            <person name="Zhao X.W."/>
            <person name="Wei L."/>
        </authorList>
    </citation>
    <scope>NUCLEOTIDE SEQUENCE [LARGE SCALE GENOMIC DNA]</scope>
    <source>
        <tissue evidence="1">Nenye</tissue>
    </source>
</reference>
<gene>
    <name evidence="1" type="ORF">ACH5RR_011262</name>
</gene>
<accession>A0ABD3A4F4</accession>
<sequence length="101" mass="11433">MLGHATIMPCTDNATTMKRCIDNTTMSLANNIRDMLRALMDYLSFVGTETKLDTTQRISAYTSSPSTAFEVPSQNPIIKVQTRLRTTGEITWMYFNFKIQA</sequence>
<dbReference type="Proteomes" id="UP001630127">
    <property type="component" value="Unassembled WGS sequence"/>
</dbReference>
<comment type="caution">
    <text evidence="1">The sequence shown here is derived from an EMBL/GenBank/DDBJ whole genome shotgun (WGS) entry which is preliminary data.</text>
</comment>
<name>A0ABD3A4F4_9GENT</name>